<evidence type="ECO:0000313" key="2">
    <source>
        <dbReference type="EMBL" id="KAA6402828.1"/>
    </source>
</evidence>
<feature type="non-terminal residue" evidence="2">
    <location>
        <position position="41"/>
    </location>
</feature>
<dbReference type="AlphaFoldDB" id="A0A5J4X6M1"/>
<name>A0A5J4X6M1_9EUKA</name>
<feature type="chain" id="PRO_5023875459" evidence="1">
    <location>
        <begin position="19"/>
        <end position="41"/>
    </location>
</feature>
<comment type="caution">
    <text evidence="2">The sequence shown here is derived from an EMBL/GenBank/DDBJ whole genome shotgun (WGS) entry which is preliminary data.</text>
</comment>
<gene>
    <name evidence="2" type="ORF">EZS28_001648</name>
</gene>
<accession>A0A5J4X6M1</accession>
<sequence length="41" mass="4417">MILLFIALTALGNPFTLSKHITMGITASDADTCPKEPEELL</sequence>
<dbReference type="Proteomes" id="UP000324800">
    <property type="component" value="Unassembled WGS sequence"/>
</dbReference>
<organism evidence="2 3">
    <name type="scientific">Streblomastix strix</name>
    <dbReference type="NCBI Taxonomy" id="222440"/>
    <lineage>
        <taxon>Eukaryota</taxon>
        <taxon>Metamonada</taxon>
        <taxon>Preaxostyla</taxon>
        <taxon>Oxymonadida</taxon>
        <taxon>Streblomastigidae</taxon>
        <taxon>Streblomastix</taxon>
    </lineage>
</organism>
<keyword evidence="1" id="KW-0732">Signal</keyword>
<evidence type="ECO:0000256" key="1">
    <source>
        <dbReference type="SAM" id="SignalP"/>
    </source>
</evidence>
<evidence type="ECO:0000313" key="3">
    <source>
        <dbReference type="Proteomes" id="UP000324800"/>
    </source>
</evidence>
<dbReference type="EMBL" id="SNRW01000178">
    <property type="protein sequence ID" value="KAA6402828.1"/>
    <property type="molecule type" value="Genomic_DNA"/>
</dbReference>
<feature type="signal peptide" evidence="1">
    <location>
        <begin position="1"/>
        <end position="18"/>
    </location>
</feature>
<reference evidence="2 3" key="1">
    <citation type="submission" date="2019-03" db="EMBL/GenBank/DDBJ databases">
        <title>Single cell metagenomics reveals metabolic interactions within the superorganism composed of flagellate Streblomastix strix and complex community of Bacteroidetes bacteria on its surface.</title>
        <authorList>
            <person name="Treitli S.C."/>
            <person name="Kolisko M."/>
            <person name="Husnik F."/>
            <person name="Keeling P."/>
            <person name="Hampl V."/>
        </authorList>
    </citation>
    <scope>NUCLEOTIDE SEQUENCE [LARGE SCALE GENOMIC DNA]</scope>
    <source>
        <strain evidence="2">ST1C</strain>
    </source>
</reference>
<protein>
    <submittedName>
        <fullName evidence="2">Uncharacterized protein</fullName>
    </submittedName>
</protein>
<proteinExistence type="predicted"/>